<dbReference type="EMBL" id="MIQH01000357">
    <property type="protein sequence ID" value="OIR25292.1"/>
    <property type="molecule type" value="Genomic_DNA"/>
</dbReference>
<dbReference type="RefSeq" id="WP_071563655.1">
    <property type="nucleotide sequence ID" value="NZ_MIQH01000357.1"/>
</dbReference>
<dbReference type="Pfam" id="PF08780">
    <property type="entry name" value="NTase_sub_bind"/>
    <property type="match status" value="1"/>
</dbReference>
<evidence type="ECO:0008006" key="3">
    <source>
        <dbReference type="Google" id="ProtNLM"/>
    </source>
</evidence>
<dbReference type="NCBIfam" id="TIGR01987">
    <property type="entry name" value="HI0074"/>
    <property type="match status" value="1"/>
</dbReference>
<reference evidence="2" key="1">
    <citation type="submission" date="2016-09" db="EMBL/GenBank/DDBJ databases">
        <title>Genome Sequence of Bathymodiolus thermophilus sulfur-oxidizing gill endosymbiont.</title>
        <authorList>
            <person name="Ponnudurai R."/>
            <person name="Kleiner M."/>
            <person name="Sayavedra L."/>
            <person name="Thuermer A."/>
            <person name="Felbeck H."/>
            <person name="Schlueter R."/>
            <person name="Schweder T."/>
            <person name="Markert S."/>
        </authorList>
    </citation>
    <scope>NUCLEOTIDE SEQUENCE [LARGE SCALE GENOMIC DNA]</scope>
    <source>
        <strain evidence="2">BAT/CrabSpa'14</strain>
    </source>
</reference>
<accession>A0A1J5TYM5</accession>
<name>A0A1J5TYM5_9GAMM</name>
<dbReference type="SUPFAM" id="SSF81593">
    <property type="entry name" value="Nucleotidyltransferase substrate binding subunit/domain"/>
    <property type="match status" value="1"/>
</dbReference>
<gene>
    <name evidence="1" type="ORF">BGC33_06065</name>
</gene>
<proteinExistence type="predicted"/>
<dbReference type="InterPro" id="IPR010235">
    <property type="entry name" value="HepT"/>
</dbReference>
<evidence type="ECO:0000313" key="2">
    <source>
        <dbReference type="Proteomes" id="UP000182798"/>
    </source>
</evidence>
<dbReference type="OrthoDB" id="9810452at2"/>
<protein>
    <recommendedName>
        <fullName evidence="3">Nucleotidyltransferase</fullName>
    </recommendedName>
</protein>
<evidence type="ECO:0000313" key="1">
    <source>
        <dbReference type="EMBL" id="OIR25292.1"/>
    </source>
</evidence>
<dbReference type="Proteomes" id="UP000182798">
    <property type="component" value="Unassembled WGS sequence"/>
</dbReference>
<dbReference type="AlphaFoldDB" id="A0A1J5TYM5"/>
<comment type="caution">
    <text evidence="1">The sequence shown here is derived from an EMBL/GenBank/DDBJ whole genome shotgun (WGS) entry which is preliminary data.</text>
</comment>
<organism evidence="1 2">
    <name type="scientific">Bathymodiolus thermophilus thioautotrophic gill symbiont</name>
    <dbReference type="NCBI Taxonomy" id="2360"/>
    <lineage>
        <taxon>Bacteria</taxon>
        <taxon>Pseudomonadati</taxon>
        <taxon>Pseudomonadota</taxon>
        <taxon>Gammaproteobacteria</taxon>
        <taxon>sulfur-oxidizing symbionts</taxon>
    </lineage>
</organism>
<sequence length="145" mass="17085">MENKDIRWIQRLNNFKKAFEQLELGVEHVTESNVSLSDLEKEGLIQRFEYTQELAWLSIKDFYEYVGKTDIQGSKDAFQLAIKRGLIDVNHGGALMKSIQSRNKTVHTYNEETANEIFYEIIEEYYDAFLSLKNALEQQQKQRKL</sequence>
<dbReference type="Gene3D" id="1.20.120.330">
    <property type="entry name" value="Nucleotidyltransferases domain 2"/>
    <property type="match status" value="1"/>
</dbReference>